<evidence type="ECO:0000313" key="3">
    <source>
        <dbReference type="Proteomes" id="UP000198287"/>
    </source>
</evidence>
<dbReference type="PRINTS" id="PR00180">
    <property type="entry name" value="CRETINALDHBP"/>
</dbReference>
<dbReference type="Pfam" id="PF03765">
    <property type="entry name" value="CRAL_TRIO_N"/>
    <property type="match status" value="1"/>
</dbReference>
<feature type="domain" description="CRAL-TRIO" evidence="1">
    <location>
        <begin position="72"/>
        <end position="254"/>
    </location>
</feature>
<proteinExistence type="predicted"/>
<sequence length="277" mass="31805">MSLPTPEEKIAIQKFRGRVEDVLTPELQKDDWFLLRWLRARELNLDKAEAMLRNSMKWRAENKVDLTLSRPVDSYFSSNYPFDISGRDKEGRVLMVLPLGKWDARMAVDDGKVELLVGYINFFFESIAKGIKESSVSAGRPASHPHTQFTCLVDWDGYSFKQFTNIKAAQTVIKMGAVYEAHYPEILAQCIFINTTSVFQLLWALMRKVLAERTVSKIQVFGTNRKEWEPAILKIVDRDQIKTELREGAQISEDELKKIKEAKGISEDDISALIIQK</sequence>
<dbReference type="PANTHER" id="PTHR23324">
    <property type="entry name" value="SEC14 RELATED PROTEIN"/>
    <property type="match status" value="1"/>
</dbReference>
<dbReference type="OMA" id="ERVMECI"/>
<dbReference type="GO" id="GO:0005737">
    <property type="term" value="C:cytoplasm"/>
    <property type="evidence" value="ECO:0007669"/>
    <property type="project" value="TreeGrafter"/>
</dbReference>
<dbReference type="SMART" id="SM00516">
    <property type="entry name" value="SEC14"/>
    <property type="match status" value="1"/>
</dbReference>
<dbReference type="OrthoDB" id="75724at2759"/>
<protein>
    <recommendedName>
        <fullName evidence="1">CRAL-TRIO domain-containing protein</fullName>
    </recommendedName>
</protein>
<dbReference type="SUPFAM" id="SSF46938">
    <property type="entry name" value="CRAL/TRIO N-terminal domain"/>
    <property type="match status" value="1"/>
</dbReference>
<keyword evidence="3" id="KW-1185">Reference proteome</keyword>
<dbReference type="Pfam" id="PF00650">
    <property type="entry name" value="CRAL_TRIO"/>
    <property type="match status" value="1"/>
</dbReference>
<reference evidence="2 3" key="1">
    <citation type="submission" date="2015-12" db="EMBL/GenBank/DDBJ databases">
        <title>The genome of Folsomia candida.</title>
        <authorList>
            <person name="Faddeeva A."/>
            <person name="Derks M.F."/>
            <person name="Anvar Y."/>
            <person name="Smit S."/>
            <person name="Van Straalen N."/>
            <person name="Roelofs D."/>
        </authorList>
    </citation>
    <scope>NUCLEOTIDE SEQUENCE [LARGE SCALE GENOMIC DNA]</scope>
    <source>
        <strain evidence="2 3">VU population</strain>
        <tissue evidence="2">Whole body</tissue>
    </source>
</reference>
<dbReference type="SUPFAM" id="SSF52087">
    <property type="entry name" value="CRAL/TRIO domain"/>
    <property type="match status" value="1"/>
</dbReference>
<dbReference type="AlphaFoldDB" id="A0A226DEE4"/>
<dbReference type="InterPro" id="IPR051064">
    <property type="entry name" value="SEC14/CRAL-TRIO_domain"/>
</dbReference>
<dbReference type="CDD" id="cd00170">
    <property type="entry name" value="SEC14"/>
    <property type="match status" value="1"/>
</dbReference>
<dbReference type="InterPro" id="IPR036865">
    <property type="entry name" value="CRAL-TRIO_dom_sf"/>
</dbReference>
<comment type="caution">
    <text evidence="2">The sequence shown here is derived from an EMBL/GenBank/DDBJ whole genome shotgun (WGS) entry which is preliminary data.</text>
</comment>
<dbReference type="InterPro" id="IPR011074">
    <property type="entry name" value="CRAL/TRIO_N_dom"/>
</dbReference>
<dbReference type="PANTHER" id="PTHR23324:SF83">
    <property type="entry name" value="SEC14-LIKE PROTEIN 2"/>
    <property type="match status" value="1"/>
</dbReference>
<organism evidence="2 3">
    <name type="scientific">Folsomia candida</name>
    <name type="common">Springtail</name>
    <dbReference type="NCBI Taxonomy" id="158441"/>
    <lineage>
        <taxon>Eukaryota</taxon>
        <taxon>Metazoa</taxon>
        <taxon>Ecdysozoa</taxon>
        <taxon>Arthropoda</taxon>
        <taxon>Hexapoda</taxon>
        <taxon>Collembola</taxon>
        <taxon>Entomobryomorpha</taxon>
        <taxon>Isotomoidea</taxon>
        <taxon>Isotomidae</taxon>
        <taxon>Proisotominae</taxon>
        <taxon>Folsomia</taxon>
    </lineage>
</organism>
<name>A0A226DEE4_FOLCA</name>
<dbReference type="PROSITE" id="PS50191">
    <property type="entry name" value="CRAL_TRIO"/>
    <property type="match status" value="1"/>
</dbReference>
<evidence type="ECO:0000259" key="1">
    <source>
        <dbReference type="PROSITE" id="PS50191"/>
    </source>
</evidence>
<evidence type="ECO:0000313" key="2">
    <source>
        <dbReference type="EMBL" id="OXA42566.1"/>
    </source>
</evidence>
<accession>A0A226DEE4</accession>
<dbReference type="InterPro" id="IPR001251">
    <property type="entry name" value="CRAL-TRIO_dom"/>
</dbReference>
<gene>
    <name evidence="2" type="ORF">Fcan01_22668</name>
</gene>
<dbReference type="Gene3D" id="3.40.525.10">
    <property type="entry name" value="CRAL-TRIO lipid binding domain"/>
    <property type="match status" value="1"/>
</dbReference>
<dbReference type="InterPro" id="IPR036273">
    <property type="entry name" value="CRAL/TRIO_N_dom_sf"/>
</dbReference>
<dbReference type="SMART" id="SM01100">
    <property type="entry name" value="CRAL_TRIO_N"/>
    <property type="match status" value="1"/>
</dbReference>
<dbReference type="Proteomes" id="UP000198287">
    <property type="component" value="Unassembled WGS sequence"/>
</dbReference>
<dbReference type="EMBL" id="LNIX01000025">
    <property type="protein sequence ID" value="OXA42566.1"/>
    <property type="molecule type" value="Genomic_DNA"/>
</dbReference>